<keyword evidence="2" id="KW-1185">Reference proteome</keyword>
<reference evidence="1" key="3">
    <citation type="submission" date="2025-09" db="UniProtKB">
        <authorList>
            <consortium name="Ensembl"/>
        </authorList>
    </citation>
    <scope>IDENTIFICATION</scope>
    <source>
        <strain evidence="1">breed Abyssinian</strain>
    </source>
</reference>
<dbReference type="Ensembl" id="ENSFCTT00005014970.1">
    <property type="protein sequence ID" value="ENSFCTP00005010084.1"/>
    <property type="gene ID" value="ENSFCTG00005005408.1"/>
</dbReference>
<evidence type="ECO:0000313" key="1">
    <source>
        <dbReference type="Ensembl" id="ENSFCTP00005010084.1"/>
    </source>
</evidence>
<dbReference type="GeneTree" id="ENSGT00390000005730"/>
<proteinExistence type="predicted"/>
<sequence>MEALLRRELGCDFVKATGHSGGGCISQGQSYDTDRGRVFVKVNSKAEVFSFSSRVRPAPSAVGDDLSLTRCSPRPAFSPLLWGDQLRPVLRPFRDLSAFVLGVPSRGPSVGAVPPHVLLRGLLRCVFFPFIRHVCVWTLLAFVTIQDCVC</sequence>
<organism evidence="1 2">
    <name type="scientific">Felis catus</name>
    <name type="common">Cat</name>
    <name type="synonym">Felis silvestris catus</name>
    <dbReference type="NCBI Taxonomy" id="9685"/>
    <lineage>
        <taxon>Eukaryota</taxon>
        <taxon>Metazoa</taxon>
        <taxon>Chordata</taxon>
        <taxon>Craniata</taxon>
        <taxon>Vertebrata</taxon>
        <taxon>Euteleostomi</taxon>
        <taxon>Mammalia</taxon>
        <taxon>Eutheria</taxon>
        <taxon>Laurasiatheria</taxon>
        <taxon>Carnivora</taxon>
        <taxon>Feliformia</taxon>
        <taxon>Felidae</taxon>
        <taxon>Felinae</taxon>
        <taxon>Felis</taxon>
    </lineage>
</organism>
<protein>
    <recommendedName>
        <fullName evidence="3">Protein-ribulosamine 3-kinase</fullName>
    </recommendedName>
</protein>
<reference evidence="1" key="2">
    <citation type="submission" date="2025-08" db="UniProtKB">
        <authorList>
            <consortium name="Ensembl"/>
        </authorList>
    </citation>
    <scope>IDENTIFICATION</scope>
    <source>
        <strain evidence="1">breed Abyssinian</strain>
    </source>
</reference>
<reference evidence="1 2" key="1">
    <citation type="submission" date="2021-02" db="EMBL/GenBank/DDBJ databases">
        <title>Safari Cat Assemblies.</title>
        <authorList>
            <person name="Bredemeyer K.R."/>
            <person name="Murphy W.J."/>
        </authorList>
    </citation>
    <scope>NUCLEOTIDE SEQUENCE [LARGE SCALE GENOMIC DNA]</scope>
</reference>
<evidence type="ECO:0008006" key="3">
    <source>
        <dbReference type="Google" id="ProtNLM"/>
    </source>
</evidence>
<name>A0ABI7WIF3_FELCA</name>
<evidence type="ECO:0000313" key="2">
    <source>
        <dbReference type="Proteomes" id="UP000823872"/>
    </source>
</evidence>
<accession>A0ABI7WIF3</accession>
<dbReference type="Proteomes" id="UP000823872">
    <property type="component" value="Chromosome E1"/>
</dbReference>
<gene>
    <name evidence="1" type="primary">FN3KRP</name>
</gene>